<dbReference type="GO" id="GO:0004564">
    <property type="term" value="F:beta-fructofuranosidase activity"/>
    <property type="evidence" value="ECO:0007669"/>
    <property type="project" value="UniProtKB-EC"/>
</dbReference>
<reference evidence="12 13" key="1">
    <citation type="submission" date="2016-11" db="EMBL/GenBank/DDBJ databases">
        <title>Interaction between Lactobacillus species and yeast in water kefir.</title>
        <authorList>
            <person name="Behr J."/>
            <person name="Xu D."/>
            <person name="Vogel R.F."/>
        </authorList>
    </citation>
    <scope>NUCLEOTIDE SEQUENCE [LARGE SCALE GENOMIC DNA]</scope>
    <source>
        <strain evidence="12 13">TMW 1.1827</strain>
    </source>
</reference>
<dbReference type="UniPathway" id="UPA00238"/>
<evidence type="ECO:0000313" key="13">
    <source>
        <dbReference type="Proteomes" id="UP000324497"/>
    </source>
</evidence>
<comment type="pathway">
    <text evidence="1 9">Glycan biosynthesis; sucrose metabolism.</text>
</comment>
<dbReference type="InterPro" id="IPR051214">
    <property type="entry name" value="GH32_Enzymes"/>
</dbReference>
<dbReference type="GO" id="GO:0005737">
    <property type="term" value="C:cytoplasm"/>
    <property type="evidence" value="ECO:0007669"/>
    <property type="project" value="UniProtKB-SubCell"/>
</dbReference>
<dbReference type="Pfam" id="PF08244">
    <property type="entry name" value="Glyco_hydro_32C"/>
    <property type="match status" value="1"/>
</dbReference>
<keyword evidence="6 8" id="KW-0326">Glycosidase</keyword>
<evidence type="ECO:0000259" key="11">
    <source>
        <dbReference type="Pfam" id="PF08244"/>
    </source>
</evidence>
<protein>
    <recommendedName>
        <fullName evidence="4 8">Sucrose-6-phosphate hydrolase</fullName>
        <ecNumber evidence="3 8">3.2.1.26</ecNumber>
    </recommendedName>
    <alternativeName>
        <fullName evidence="7 9">Invertase</fullName>
    </alternativeName>
</protein>
<evidence type="ECO:0000256" key="4">
    <source>
        <dbReference type="ARBA" id="ARBA00019623"/>
    </source>
</evidence>
<dbReference type="Gene3D" id="2.115.10.20">
    <property type="entry name" value="Glycosyl hydrolase domain, family 43"/>
    <property type="match status" value="1"/>
</dbReference>
<evidence type="ECO:0000256" key="6">
    <source>
        <dbReference type="ARBA" id="ARBA00023295"/>
    </source>
</evidence>
<feature type="domain" description="Glycosyl hydrolase family 32 N-terminal" evidence="10">
    <location>
        <begin position="37"/>
        <end position="339"/>
    </location>
</feature>
<keyword evidence="13" id="KW-1185">Reference proteome</keyword>
<dbReference type="PANTHER" id="PTHR43101:SF1">
    <property type="entry name" value="BETA-FRUCTOSIDASE"/>
    <property type="match status" value="1"/>
</dbReference>
<organism evidence="12 13">
    <name type="scientific">Liquorilactobacillus nagelii</name>
    <dbReference type="NCBI Taxonomy" id="82688"/>
    <lineage>
        <taxon>Bacteria</taxon>
        <taxon>Bacillati</taxon>
        <taxon>Bacillota</taxon>
        <taxon>Bacilli</taxon>
        <taxon>Lactobacillales</taxon>
        <taxon>Lactobacillaceae</taxon>
        <taxon>Liquorilactobacillus</taxon>
    </lineage>
</organism>
<dbReference type="InterPro" id="IPR006232">
    <property type="entry name" value="Suc6P_hydrolase"/>
</dbReference>
<dbReference type="SUPFAM" id="SSF49899">
    <property type="entry name" value="Concanavalin A-like lectins/glucanases"/>
    <property type="match status" value="1"/>
</dbReference>
<dbReference type="EC" id="3.2.1.26" evidence="3 8"/>
<proteinExistence type="inferred from homology"/>
<evidence type="ECO:0000256" key="9">
    <source>
        <dbReference type="RuleBase" id="RU365015"/>
    </source>
</evidence>
<dbReference type="InterPro" id="IPR013148">
    <property type="entry name" value="Glyco_hydro_32_N"/>
</dbReference>
<evidence type="ECO:0000256" key="7">
    <source>
        <dbReference type="ARBA" id="ARBA00033367"/>
    </source>
</evidence>
<sequence length="490" mass="55784">MVLDNHLLRDLTVTEKELWDEKVKQIADQHSLRQVFHIEAPIGFLGDPNGFSFFQGEWYLFHQWIPRKTKKKMVYWRGLTSKDLVHWKSLPMTIDPDTKFDSHGAYSGSAWVNQGQLEIFYTGNVRNQENEREAYQIRATMDEKGIKKEATPAIMQPPAGYTMNFRDPKVWQHAGKTYAIIGTQTKDKAGRAIIYEASADLKAWQVKEVLQPFDHDLGYMWECPNFFELDGSQVLIFCPQGATQKDLEYHTLFPNAFVIGPKWSGDGSEWKLKQPKLALVDEGFECYASQIVQAAGRTIIISWMGPSKTPLPTEELGWSGCLSLPREMSIKDGKLYQKPIQELTSLFGTAQIIDVEHSPSFQASSASQFKVAFKGNGQVLWNIRAEKDNPGLVIKVDLKNQILEVDRQAVFPLVEGAKTERDTHRKLQYSSDGKVLELEVWLDHTSFEIFVNQGRSVLSGRLFTTETAQNCNFKVDGNVTVTGEWHEIVK</sequence>
<evidence type="ECO:0000256" key="2">
    <source>
        <dbReference type="ARBA" id="ARBA00009902"/>
    </source>
</evidence>
<evidence type="ECO:0000313" key="12">
    <source>
        <dbReference type="EMBL" id="AUJ31936.1"/>
    </source>
</evidence>
<evidence type="ECO:0000256" key="8">
    <source>
        <dbReference type="RuleBase" id="RU362110"/>
    </source>
</evidence>
<dbReference type="Proteomes" id="UP000324497">
    <property type="component" value="Chromosome"/>
</dbReference>
<keyword evidence="9" id="KW-0963">Cytoplasm</keyword>
<comment type="function">
    <text evidence="9">Enables the bacterium to metabolize sucrose as a sole carbon source.</text>
</comment>
<comment type="catalytic activity">
    <reaction evidence="8">
        <text>Hydrolysis of terminal non-reducing beta-D-fructofuranoside residues in beta-D-fructofuranosides.</text>
        <dbReference type="EC" id="3.2.1.26"/>
    </reaction>
</comment>
<dbReference type="GO" id="GO:0005985">
    <property type="term" value="P:sucrose metabolic process"/>
    <property type="evidence" value="ECO:0007669"/>
    <property type="project" value="UniProtKB-UniPathway"/>
</dbReference>
<dbReference type="AlphaFoldDB" id="A0A3S6QUW9"/>
<dbReference type="SMART" id="SM00640">
    <property type="entry name" value="Glyco_32"/>
    <property type="match status" value="1"/>
</dbReference>
<accession>A0A3S6QUW9</accession>
<evidence type="ECO:0000256" key="3">
    <source>
        <dbReference type="ARBA" id="ARBA00012758"/>
    </source>
</evidence>
<dbReference type="InterPro" id="IPR013320">
    <property type="entry name" value="ConA-like_dom_sf"/>
</dbReference>
<keyword evidence="9" id="KW-0119">Carbohydrate metabolism</keyword>
<dbReference type="InterPro" id="IPR023296">
    <property type="entry name" value="Glyco_hydro_beta-prop_sf"/>
</dbReference>
<evidence type="ECO:0000256" key="5">
    <source>
        <dbReference type="ARBA" id="ARBA00022801"/>
    </source>
</evidence>
<dbReference type="CDD" id="cd18623">
    <property type="entry name" value="GH32_ScrB-like"/>
    <property type="match status" value="1"/>
</dbReference>
<evidence type="ECO:0000259" key="10">
    <source>
        <dbReference type="Pfam" id="PF00251"/>
    </source>
</evidence>
<dbReference type="PANTHER" id="PTHR43101">
    <property type="entry name" value="BETA-FRUCTOSIDASE"/>
    <property type="match status" value="1"/>
</dbReference>
<dbReference type="Pfam" id="PF00251">
    <property type="entry name" value="Glyco_hydro_32N"/>
    <property type="match status" value="1"/>
</dbReference>
<comment type="subcellular location">
    <subcellularLocation>
        <location evidence="9">Cytoplasm</location>
    </subcellularLocation>
</comment>
<dbReference type="NCBIfam" id="TIGR01322">
    <property type="entry name" value="scrB_fam"/>
    <property type="match status" value="1"/>
</dbReference>
<evidence type="ECO:0000256" key="1">
    <source>
        <dbReference type="ARBA" id="ARBA00004914"/>
    </source>
</evidence>
<keyword evidence="5 8" id="KW-0378">Hydrolase</keyword>
<dbReference type="EMBL" id="CP018180">
    <property type="protein sequence ID" value="AUJ31936.1"/>
    <property type="molecule type" value="Genomic_DNA"/>
</dbReference>
<dbReference type="RefSeq" id="WP_148126583.1">
    <property type="nucleotide sequence ID" value="NZ_CP018180.1"/>
</dbReference>
<dbReference type="KEGG" id="lng:BSQ50_04800"/>
<feature type="domain" description="Glycosyl hydrolase family 32 C-terminal" evidence="11">
    <location>
        <begin position="352"/>
        <end position="480"/>
    </location>
</feature>
<dbReference type="InterPro" id="IPR013189">
    <property type="entry name" value="Glyco_hydro_32_C"/>
</dbReference>
<name>A0A3S6QUW9_9LACO</name>
<dbReference type="SUPFAM" id="SSF75005">
    <property type="entry name" value="Arabinanase/levansucrase/invertase"/>
    <property type="match status" value="1"/>
</dbReference>
<gene>
    <name evidence="12" type="ORF">BSQ50_04800</name>
</gene>
<comment type="similarity">
    <text evidence="2 8">Belongs to the glycosyl hydrolase 32 family.</text>
</comment>
<dbReference type="Gene3D" id="2.60.120.560">
    <property type="entry name" value="Exo-inulinase, domain 1"/>
    <property type="match status" value="1"/>
</dbReference>
<dbReference type="InterPro" id="IPR001362">
    <property type="entry name" value="Glyco_hydro_32"/>
</dbReference>